<dbReference type="Proteomes" id="UP000236333">
    <property type="component" value="Unassembled WGS sequence"/>
</dbReference>
<accession>A0A2J7XF67</accession>
<comment type="caution">
    <text evidence="2">The sequence shown here is derived from an EMBL/GenBank/DDBJ whole genome shotgun (WGS) entry which is preliminary data.</text>
</comment>
<dbReference type="GO" id="GO:0046872">
    <property type="term" value="F:metal ion binding"/>
    <property type="evidence" value="ECO:0007669"/>
    <property type="project" value="InterPro"/>
</dbReference>
<proteinExistence type="predicted"/>
<dbReference type="Pfam" id="PF00815">
    <property type="entry name" value="Histidinol_dh"/>
    <property type="match status" value="1"/>
</dbReference>
<evidence type="ECO:0000313" key="3">
    <source>
        <dbReference type="Proteomes" id="UP000236333"/>
    </source>
</evidence>
<protein>
    <submittedName>
        <fullName evidence="2">Histidinol dehydrogenase, chloroplastic</fullName>
    </submittedName>
</protein>
<dbReference type="PANTHER" id="PTHR21256:SF2">
    <property type="entry name" value="HISTIDINE BIOSYNTHESIS TRIFUNCTIONAL PROTEIN"/>
    <property type="match status" value="1"/>
</dbReference>
<dbReference type="GO" id="GO:0005829">
    <property type="term" value="C:cytosol"/>
    <property type="evidence" value="ECO:0007669"/>
    <property type="project" value="TreeGrafter"/>
</dbReference>
<dbReference type="PANTHER" id="PTHR21256">
    <property type="entry name" value="HISTIDINOL DEHYDROGENASE HDH"/>
    <property type="match status" value="1"/>
</dbReference>
<name>A0A2J7XF67_9CHLO</name>
<keyword evidence="1" id="KW-0560">Oxidoreductase</keyword>
<dbReference type="GO" id="GO:0004399">
    <property type="term" value="F:histidinol dehydrogenase activity"/>
    <property type="evidence" value="ECO:0007669"/>
    <property type="project" value="TreeGrafter"/>
</dbReference>
<dbReference type="OrthoDB" id="1703565at2759"/>
<sequence>MAQQSEPMEVETMPGVKCRRVTRPINRVGVYVPGGTAVLPSSALMLSVPAGIAGCATIVLATPPRPDGS</sequence>
<dbReference type="GO" id="GO:0000105">
    <property type="term" value="P:L-histidine biosynthetic process"/>
    <property type="evidence" value="ECO:0007669"/>
    <property type="project" value="TreeGrafter"/>
</dbReference>
<dbReference type="SUPFAM" id="SSF53720">
    <property type="entry name" value="ALDH-like"/>
    <property type="match status" value="1"/>
</dbReference>
<evidence type="ECO:0000256" key="1">
    <source>
        <dbReference type="ARBA" id="ARBA00023002"/>
    </source>
</evidence>
<dbReference type="InterPro" id="IPR016161">
    <property type="entry name" value="Ald_DH/histidinol_DH"/>
</dbReference>
<organism evidence="2 3">
    <name type="scientific">Tetrabaena socialis</name>
    <dbReference type="NCBI Taxonomy" id="47790"/>
    <lineage>
        <taxon>Eukaryota</taxon>
        <taxon>Viridiplantae</taxon>
        <taxon>Chlorophyta</taxon>
        <taxon>core chlorophytes</taxon>
        <taxon>Chlorophyceae</taxon>
        <taxon>CS clade</taxon>
        <taxon>Chlamydomonadales</taxon>
        <taxon>Tetrabaenaceae</taxon>
        <taxon>Tetrabaena</taxon>
    </lineage>
</organism>
<dbReference type="AlphaFoldDB" id="A0A2J7XF67"/>
<dbReference type="EMBL" id="PGGS01005231">
    <property type="protein sequence ID" value="PNG74402.1"/>
    <property type="molecule type" value="Genomic_DNA"/>
</dbReference>
<evidence type="ECO:0000313" key="2">
    <source>
        <dbReference type="EMBL" id="PNG74402.1"/>
    </source>
</evidence>
<feature type="non-terminal residue" evidence="2">
    <location>
        <position position="69"/>
    </location>
</feature>
<dbReference type="GO" id="GO:0051287">
    <property type="term" value="F:NAD binding"/>
    <property type="evidence" value="ECO:0007669"/>
    <property type="project" value="InterPro"/>
</dbReference>
<dbReference type="InterPro" id="IPR012131">
    <property type="entry name" value="Hstdl_DH"/>
</dbReference>
<dbReference type="Gene3D" id="3.40.50.1980">
    <property type="entry name" value="Nitrogenase molybdenum iron protein domain"/>
    <property type="match status" value="1"/>
</dbReference>
<keyword evidence="3" id="KW-1185">Reference proteome</keyword>
<gene>
    <name evidence="2" type="ORF">TSOC_015385</name>
</gene>
<dbReference type="GO" id="GO:0009570">
    <property type="term" value="C:chloroplast stroma"/>
    <property type="evidence" value="ECO:0007669"/>
    <property type="project" value="TreeGrafter"/>
</dbReference>
<reference evidence="2 3" key="1">
    <citation type="journal article" date="2017" name="Mol. Biol. Evol.">
        <title>The 4-celled Tetrabaena socialis nuclear genome reveals the essential components for genetic control of cell number at the origin of multicellularity in the volvocine lineage.</title>
        <authorList>
            <person name="Featherston J."/>
            <person name="Arakaki Y."/>
            <person name="Hanschen E.R."/>
            <person name="Ferris P.J."/>
            <person name="Michod R.E."/>
            <person name="Olson B.J.S.C."/>
            <person name="Nozaki H."/>
            <person name="Durand P.M."/>
        </authorList>
    </citation>
    <scope>NUCLEOTIDE SEQUENCE [LARGE SCALE GENOMIC DNA]</scope>
    <source>
        <strain evidence="2 3">NIES-571</strain>
    </source>
</reference>